<dbReference type="GO" id="GO:0015661">
    <property type="term" value="F:L-lysine efflux transmembrane transporter activity"/>
    <property type="evidence" value="ECO:0007669"/>
    <property type="project" value="InterPro"/>
</dbReference>
<gene>
    <name evidence="2" type="ORF">DW663_09905</name>
</gene>
<dbReference type="Proteomes" id="UP000284676">
    <property type="component" value="Unassembled WGS sequence"/>
</dbReference>
<reference evidence="2 3" key="1">
    <citation type="submission" date="2018-08" db="EMBL/GenBank/DDBJ databases">
        <title>A genome reference for cultivated species of the human gut microbiota.</title>
        <authorList>
            <person name="Zou Y."/>
            <person name="Xue W."/>
            <person name="Luo G."/>
        </authorList>
    </citation>
    <scope>NUCLEOTIDE SEQUENCE [LARGE SCALE GENOMIC DNA]</scope>
    <source>
        <strain evidence="2 3">AM25-1</strain>
    </source>
</reference>
<dbReference type="EMBL" id="QRHL01000021">
    <property type="protein sequence ID" value="RHF70841.1"/>
    <property type="molecule type" value="Genomic_DNA"/>
</dbReference>
<evidence type="ECO:0000313" key="3">
    <source>
        <dbReference type="Proteomes" id="UP000284676"/>
    </source>
</evidence>
<sequence length="91" mass="10487">MQTIILYIIIILLGFFITKKQLIPNKLKTKIGHLQNFALYFLLCFMGYKIGADDKIINNISQLGIQAIIITLFITFFSVLVVFLVYKGDRK</sequence>
<protein>
    <submittedName>
        <fullName evidence="2">DUF340 domain-containing protein</fullName>
    </submittedName>
</protein>
<feature type="transmembrane region" description="Helical" evidence="1">
    <location>
        <begin position="6"/>
        <end position="22"/>
    </location>
</feature>
<dbReference type="RefSeq" id="WP_106991788.1">
    <property type="nucleotide sequence ID" value="NZ_CAEUHP010000001.1"/>
</dbReference>
<dbReference type="Pfam" id="PF03956">
    <property type="entry name" value="Lys_export"/>
    <property type="match status" value="1"/>
</dbReference>
<dbReference type="GeneID" id="62761981"/>
<name>A0A414PQP7_FUSMR</name>
<feature type="transmembrane region" description="Helical" evidence="1">
    <location>
        <begin position="63"/>
        <end position="86"/>
    </location>
</feature>
<comment type="caution">
    <text evidence="2">The sequence shown here is derived from an EMBL/GenBank/DDBJ whole genome shotgun (WGS) entry which is preliminary data.</text>
</comment>
<feature type="transmembrane region" description="Helical" evidence="1">
    <location>
        <begin position="34"/>
        <end position="51"/>
    </location>
</feature>
<keyword evidence="1" id="KW-0472">Membrane</keyword>
<keyword evidence="1" id="KW-0812">Transmembrane</keyword>
<proteinExistence type="predicted"/>
<evidence type="ECO:0000313" key="2">
    <source>
        <dbReference type="EMBL" id="RHF70841.1"/>
    </source>
</evidence>
<accession>A0A414PQP7</accession>
<dbReference type="AlphaFoldDB" id="A0A414PQP7"/>
<keyword evidence="1" id="KW-1133">Transmembrane helix</keyword>
<dbReference type="InterPro" id="IPR005642">
    <property type="entry name" value="LysO"/>
</dbReference>
<organism evidence="2 3">
    <name type="scientific">Fusobacterium mortiferum</name>
    <dbReference type="NCBI Taxonomy" id="850"/>
    <lineage>
        <taxon>Bacteria</taxon>
        <taxon>Fusobacteriati</taxon>
        <taxon>Fusobacteriota</taxon>
        <taxon>Fusobacteriia</taxon>
        <taxon>Fusobacteriales</taxon>
        <taxon>Fusobacteriaceae</taxon>
        <taxon>Fusobacterium</taxon>
    </lineage>
</organism>
<evidence type="ECO:0000256" key="1">
    <source>
        <dbReference type="SAM" id="Phobius"/>
    </source>
</evidence>